<evidence type="ECO:0000313" key="2">
    <source>
        <dbReference type="EMBL" id="OHU94662.1"/>
    </source>
</evidence>
<dbReference type="InterPro" id="IPR052894">
    <property type="entry name" value="AsmA-related"/>
</dbReference>
<comment type="caution">
    <text evidence="2">The sequence shown here is derived from an EMBL/GenBank/DDBJ whole genome shotgun (WGS) entry which is preliminary data.</text>
</comment>
<dbReference type="InterPro" id="IPR007844">
    <property type="entry name" value="AsmA"/>
</dbReference>
<dbReference type="RefSeq" id="WP_070992638.1">
    <property type="nucleotide sequence ID" value="NZ_CBCSHD010000014.1"/>
</dbReference>
<name>A0A1S1N3V7_9GAMM</name>
<dbReference type="GO" id="GO:0005886">
    <property type="term" value="C:plasma membrane"/>
    <property type="evidence" value="ECO:0007669"/>
    <property type="project" value="TreeGrafter"/>
</dbReference>
<dbReference type="Pfam" id="PF05170">
    <property type="entry name" value="AsmA"/>
    <property type="match status" value="1"/>
</dbReference>
<sequence length="646" mass="69526">MKTVLKILGGAILVIVAVALAAPFLIPKDRIISELSEQVELNTGRQLTIMGQSELSVIPSLKIELHDVYFANAATGSRPDMVSMQSLEVFIPWLSVFTGAAKLEKFVIREPDILLEVDKNGVANWQILPKQEAPTRTESKHKSGKAISLPENFDIKLGEVAIYGGKFTFKDAQSGAQHQLSDIEVSVQLPSLYETLAIAGAITYQQQVFELNATLSTPAKLLTGDTFNVTQAVNSALVNMSFNGQVAQMGADIQGELNLKGDSVKAIAKWQGVELNAKGDAFNAFEIKGSMSMQEQTFTLEKLTAKLDELSISGQSTVVLGERLNVNANVDLGMLDLNPYLPEPVVPPEEKTTDKSATPIVWDDTKLDLSVLNALDASVVVRATGLKAREIKLGENRLSLTLANGVANLGLDKFNAYEGAGQGTVNVDASRVPYKINTQFALDSINAQPLLSDAVGFDKILGKGSMNWQLVTQGQSQKDFVSALAGKFAFDLKDGGVKGANIAEMTRQAKEMIKGDFSSLKDGLNSDFNPEQKTDFSSLTGSLIFTNGVGRNTDLYLASPLIRITGEGEVDLPQTNVNYRLVTGIVDTIEGQASSDDSTGFKVPLRIKGPFHKVGVNLDLSGAAKDKAKDKVKDKLKDKLKGLFGG</sequence>
<dbReference type="OrthoDB" id="9766390at2"/>
<reference evidence="2 3" key="1">
    <citation type="submission" date="2016-10" db="EMBL/GenBank/DDBJ databases">
        <title>Pseudoalteromonas amylolytica sp. nov., isolated from the surface seawater.</title>
        <authorList>
            <person name="Wu Y.-H."/>
            <person name="Cheng H."/>
            <person name="Jin X.-B."/>
            <person name="Wang C.-S."/>
            <person name="Xu X.-W."/>
        </authorList>
    </citation>
    <scope>NUCLEOTIDE SEQUENCE [LARGE SCALE GENOMIC DNA]</scope>
    <source>
        <strain evidence="2 3">JCM 12483</strain>
    </source>
</reference>
<keyword evidence="3" id="KW-1185">Reference proteome</keyword>
<feature type="domain" description="AsmA" evidence="1">
    <location>
        <begin position="2"/>
        <end position="215"/>
    </location>
</feature>
<dbReference type="Proteomes" id="UP000180253">
    <property type="component" value="Unassembled WGS sequence"/>
</dbReference>
<dbReference type="PANTHER" id="PTHR30441:SF4">
    <property type="entry name" value="PROTEIN ASMA"/>
    <property type="match status" value="1"/>
</dbReference>
<proteinExistence type="predicted"/>
<dbReference type="PANTHER" id="PTHR30441">
    <property type="entry name" value="DUF748 DOMAIN-CONTAINING PROTEIN"/>
    <property type="match status" value="1"/>
</dbReference>
<gene>
    <name evidence="2" type="ORF">BIW53_14005</name>
</gene>
<protein>
    <submittedName>
        <fullName evidence="2">Membrane assembly protein AsmA</fullName>
    </submittedName>
</protein>
<dbReference type="AlphaFoldDB" id="A0A1S1N3V7"/>
<organism evidence="2 3">
    <name type="scientific">Pseudoalteromonas byunsanensis</name>
    <dbReference type="NCBI Taxonomy" id="327939"/>
    <lineage>
        <taxon>Bacteria</taxon>
        <taxon>Pseudomonadati</taxon>
        <taxon>Pseudomonadota</taxon>
        <taxon>Gammaproteobacteria</taxon>
        <taxon>Alteromonadales</taxon>
        <taxon>Pseudoalteromonadaceae</taxon>
        <taxon>Pseudoalteromonas</taxon>
    </lineage>
</organism>
<accession>A0A1S1N3V7</accession>
<evidence type="ECO:0000259" key="1">
    <source>
        <dbReference type="Pfam" id="PF05170"/>
    </source>
</evidence>
<dbReference type="GO" id="GO:0090313">
    <property type="term" value="P:regulation of protein targeting to membrane"/>
    <property type="evidence" value="ECO:0007669"/>
    <property type="project" value="TreeGrafter"/>
</dbReference>
<evidence type="ECO:0000313" key="3">
    <source>
        <dbReference type="Proteomes" id="UP000180253"/>
    </source>
</evidence>
<dbReference type="STRING" id="327939.BIW53_14005"/>
<dbReference type="EMBL" id="MNAN01000033">
    <property type="protein sequence ID" value="OHU94662.1"/>
    <property type="molecule type" value="Genomic_DNA"/>
</dbReference>